<dbReference type="PANTHER" id="PTHR43214:SF42">
    <property type="entry name" value="TRANSCRIPTIONAL REGULATORY PROTEIN DESR"/>
    <property type="match status" value="1"/>
</dbReference>
<evidence type="ECO:0000313" key="5">
    <source>
        <dbReference type="Proteomes" id="UP000530928"/>
    </source>
</evidence>
<dbReference type="Pfam" id="PF00072">
    <property type="entry name" value="Response_reg"/>
    <property type="match status" value="1"/>
</dbReference>
<dbReference type="Proteomes" id="UP000530928">
    <property type="component" value="Unassembled WGS sequence"/>
</dbReference>
<organism evidence="4 5">
    <name type="scientific">Nonomuraea soli</name>
    <dbReference type="NCBI Taxonomy" id="1032476"/>
    <lineage>
        <taxon>Bacteria</taxon>
        <taxon>Bacillati</taxon>
        <taxon>Actinomycetota</taxon>
        <taxon>Actinomycetes</taxon>
        <taxon>Streptosporangiales</taxon>
        <taxon>Streptosporangiaceae</taxon>
        <taxon>Nonomuraea</taxon>
    </lineage>
</organism>
<dbReference type="PROSITE" id="PS50110">
    <property type="entry name" value="RESPONSE_REGULATORY"/>
    <property type="match status" value="1"/>
</dbReference>
<dbReference type="InterPro" id="IPR001789">
    <property type="entry name" value="Sig_transdc_resp-reg_receiver"/>
</dbReference>
<keyword evidence="2" id="KW-0597">Phosphoprotein</keyword>
<accession>A0A7W0CSQ6</accession>
<comment type="caution">
    <text evidence="4">The sequence shown here is derived from an EMBL/GenBank/DDBJ whole genome shotgun (WGS) entry which is preliminary data.</text>
</comment>
<reference evidence="4 5" key="1">
    <citation type="submission" date="2020-07" db="EMBL/GenBank/DDBJ databases">
        <title>Genomic Encyclopedia of Type Strains, Phase IV (KMG-IV): sequencing the most valuable type-strain genomes for metagenomic binning, comparative biology and taxonomic classification.</title>
        <authorList>
            <person name="Goeker M."/>
        </authorList>
    </citation>
    <scope>NUCLEOTIDE SEQUENCE [LARGE SCALE GENOMIC DNA]</scope>
    <source>
        <strain evidence="4 5">DSM 45533</strain>
    </source>
</reference>
<keyword evidence="1 4" id="KW-0238">DNA-binding</keyword>
<dbReference type="AlphaFoldDB" id="A0A7W0CSQ6"/>
<dbReference type="InterPro" id="IPR039420">
    <property type="entry name" value="WalR-like"/>
</dbReference>
<keyword evidence="5" id="KW-1185">Reference proteome</keyword>
<gene>
    <name evidence="4" type="ORF">HNR30_008017</name>
</gene>
<dbReference type="EMBL" id="JACDUR010000009">
    <property type="protein sequence ID" value="MBA2896626.1"/>
    <property type="molecule type" value="Genomic_DNA"/>
</dbReference>
<feature type="modified residue" description="4-aspartylphosphate" evidence="2">
    <location>
        <position position="69"/>
    </location>
</feature>
<feature type="domain" description="Response regulatory" evidence="3">
    <location>
        <begin position="18"/>
        <end position="134"/>
    </location>
</feature>
<dbReference type="PANTHER" id="PTHR43214">
    <property type="entry name" value="TWO-COMPONENT RESPONSE REGULATOR"/>
    <property type="match status" value="1"/>
</dbReference>
<dbReference type="SMART" id="SM00448">
    <property type="entry name" value="REC"/>
    <property type="match status" value="1"/>
</dbReference>
<protein>
    <submittedName>
        <fullName evidence="4">DNA-binding NarL/FixJ family response regulator</fullName>
    </submittedName>
</protein>
<evidence type="ECO:0000313" key="4">
    <source>
        <dbReference type="EMBL" id="MBA2896626.1"/>
    </source>
</evidence>
<dbReference type="GO" id="GO:0003677">
    <property type="term" value="F:DNA binding"/>
    <property type="evidence" value="ECO:0007669"/>
    <property type="project" value="UniProtKB-KW"/>
</dbReference>
<dbReference type="Gene3D" id="3.40.50.2300">
    <property type="match status" value="1"/>
</dbReference>
<dbReference type="InterPro" id="IPR011006">
    <property type="entry name" value="CheY-like_superfamily"/>
</dbReference>
<name>A0A7W0CSQ6_9ACTN</name>
<evidence type="ECO:0000256" key="2">
    <source>
        <dbReference type="PROSITE-ProRule" id="PRU00169"/>
    </source>
</evidence>
<proteinExistence type="predicted"/>
<evidence type="ECO:0000259" key="3">
    <source>
        <dbReference type="PROSITE" id="PS50110"/>
    </source>
</evidence>
<dbReference type="GO" id="GO:0000160">
    <property type="term" value="P:phosphorelay signal transduction system"/>
    <property type="evidence" value="ECO:0007669"/>
    <property type="project" value="InterPro"/>
</dbReference>
<sequence length="143" mass="14866">MGSQTLRDHPGGRPRPIRVLIAEDVHGVRATLVALLELEDDLEVVAELVSGDEIVPAALLHRPDVAVLDIGLPLVDGLTAAAELRHRLPACRTVILTGLTGREHVRRALAAGAAAFLVKDGPADVLIGTIRDLARGGGPGPPG</sequence>
<dbReference type="SUPFAM" id="SSF52172">
    <property type="entry name" value="CheY-like"/>
    <property type="match status" value="1"/>
</dbReference>
<dbReference type="RefSeq" id="WP_181615348.1">
    <property type="nucleotide sequence ID" value="NZ_BAABAM010000008.1"/>
</dbReference>
<evidence type="ECO:0000256" key="1">
    <source>
        <dbReference type="ARBA" id="ARBA00023125"/>
    </source>
</evidence>